<comment type="caution">
    <text evidence="4">The sequence shown here is derived from an EMBL/GenBank/DDBJ whole genome shotgun (WGS) entry which is preliminary data.</text>
</comment>
<dbReference type="Pfam" id="PF13439">
    <property type="entry name" value="Glyco_transf_4"/>
    <property type="match status" value="1"/>
</dbReference>
<dbReference type="OrthoDB" id="9797829at2"/>
<feature type="domain" description="Glycosyl transferase family 1" evidence="2">
    <location>
        <begin position="199"/>
        <end position="346"/>
    </location>
</feature>
<evidence type="ECO:0000313" key="4">
    <source>
        <dbReference type="EMBL" id="MQL51388.1"/>
    </source>
</evidence>
<name>A0A6N7IQB9_9FIRM</name>
<accession>A0A6N7IQB9</accession>
<evidence type="ECO:0000256" key="1">
    <source>
        <dbReference type="ARBA" id="ARBA00022679"/>
    </source>
</evidence>
<dbReference type="EMBL" id="WHYR01000007">
    <property type="protein sequence ID" value="MQL51388.1"/>
    <property type="molecule type" value="Genomic_DNA"/>
</dbReference>
<evidence type="ECO:0000259" key="2">
    <source>
        <dbReference type="Pfam" id="PF00534"/>
    </source>
</evidence>
<keyword evidence="5" id="KW-1185">Reference proteome</keyword>
<dbReference type="Proteomes" id="UP000441717">
    <property type="component" value="Unassembled WGS sequence"/>
</dbReference>
<sequence length="378" mass="42609">MRIGIDARYALRKTRRGIGNYIFNLLSEFKRLHLKDFTYCLYADRMADTGVMEYFHDGPFEMRILSAPNLALWEQFALPIAARRDRLDVLHCPANIAPVVFKPCPIVTTIHDVIEFRRREFGDIRLTLRHRISRFYRMGVLPRVTKVSDLIITVSEFSRRDIADVLGVPLGKIKVTYEAPVEIPASGRDYTKERPPGLKGDYIFALGAVDKRKNTAFLLNAYNGLPEAVKSRVSLVVAGVEKPNLFASLAGKGIHLYGYMPDEIVASLYRNALFFVYPSLYEGFGLPVLEAMRHGVPVLCSGTTAVGEVAGGAALVFDPTDITDLHNKMLMLIENPALRQELVEKGNVHVTSFSWQRCAKETLALYEQVGKSKRRNRE</sequence>
<feature type="domain" description="Glycosyltransferase subfamily 4-like N-terminal" evidence="3">
    <location>
        <begin position="17"/>
        <end position="177"/>
    </location>
</feature>
<dbReference type="RefSeq" id="WP_152945318.1">
    <property type="nucleotide sequence ID" value="NZ_WHYR01000007.1"/>
</dbReference>
<dbReference type="SUPFAM" id="SSF53756">
    <property type="entry name" value="UDP-Glycosyltransferase/glycogen phosphorylase"/>
    <property type="match status" value="1"/>
</dbReference>
<reference evidence="4 5" key="1">
    <citation type="submission" date="2019-10" db="EMBL/GenBank/DDBJ databases">
        <title>Comparative genomics of sulfur disproportionating microorganisms.</title>
        <authorList>
            <person name="Ward L.M."/>
            <person name="Bertran E."/>
            <person name="Johnston D."/>
        </authorList>
    </citation>
    <scope>NUCLEOTIDE SEQUENCE [LARGE SCALE GENOMIC DNA]</scope>
    <source>
        <strain evidence="4 5">DSM 14055</strain>
    </source>
</reference>
<organism evidence="4 5">
    <name type="scientific">Desulfofundulus thermobenzoicus</name>
    <dbReference type="NCBI Taxonomy" id="29376"/>
    <lineage>
        <taxon>Bacteria</taxon>
        <taxon>Bacillati</taxon>
        <taxon>Bacillota</taxon>
        <taxon>Clostridia</taxon>
        <taxon>Eubacteriales</taxon>
        <taxon>Peptococcaceae</taxon>
        <taxon>Desulfofundulus</taxon>
    </lineage>
</organism>
<dbReference type="CDD" id="cd03809">
    <property type="entry name" value="GT4_MtfB-like"/>
    <property type="match status" value="1"/>
</dbReference>
<dbReference type="Pfam" id="PF00534">
    <property type="entry name" value="Glycos_transf_1"/>
    <property type="match status" value="1"/>
</dbReference>
<dbReference type="InterPro" id="IPR028098">
    <property type="entry name" value="Glyco_trans_4-like_N"/>
</dbReference>
<evidence type="ECO:0000313" key="5">
    <source>
        <dbReference type="Proteomes" id="UP000441717"/>
    </source>
</evidence>
<protein>
    <submittedName>
        <fullName evidence="4">Glycosyltransferase</fullName>
    </submittedName>
</protein>
<dbReference type="PANTHER" id="PTHR46401:SF2">
    <property type="entry name" value="GLYCOSYLTRANSFERASE WBBK-RELATED"/>
    <property type="match status" value="1"/>
</dbReference>
<gene>
    <name evidence="4" type="ORF">GFC01_03740</name>
</gene>
<evidence type="ECO:0000259" key="3">
    <source>
        <dbReference type="Pfam" id="PF13439"/>
    </source>
</evidence>
<dbReference type="PANTHER" id="PTHR46401">
    <property type="entry name" value="GLYCOSYLTRANSFERASE WBBK-RELATED"/>
    <property type="match status" value="1"/>
</dbReference>
<proteinExistence type="predicted"/>
<dbReference type="Gene3D" id="3.40.50.2000">
    <property type="entry name" value="Glycogen Phosphorylase B"/>
    <property type="match status" value="2"/>
</dbReference>
<dbReference type="GO" id="GO:0009103">
    <property type="term" value="P:lipopolysaccharide biosynthetic process"/>
    <property type="evidence" value="ECO:0007669"/>
    <property type="project" value="TreeGrafter"/>
</dbReference>
<dbReference type="GO" id="GO:0016757">
    <property type="term" value="F:glycosyltransferase activity"/>
    <property type="evidence" value="ECO:0007669"/>
    <property type="project" value="InterPro"/>
</dbReference>
<dbReference type="InterPro" id="IPR001296">
    <property type="entry name" value="Glyco_trans_1"/>
</dbReference>
<keyword evidence="1 4" id="KW-0808">Transferase</keyword>
<dbReference type="AlphaFoldDB" id="A0A6N7IQB9"/>